<dbReference type="Proteomes" id="UP000289257">
    <property type="component" value="Unassembled WGS sequence"/>
</dbReference>
<gene>
    <name evidence="2" type="ORF">EOT05_02465</name>
</gene>
<evidence type="ECO:0000256" key="1">
    <source>
        <dbReference type="SAM" id="MobiDB-lite"/>
    </source>
</evidence>
<keyword evidence="3" id="KW-1185">Reference proteome</keyword>
<comment type="caution">
    <text evidence="2">The sequence shown here is derived from an EMBL/GenBank/DDBJ whole genome shotgun (WGS) entry which is preliminary data.</text>
</comment>
<organism evidence="2 3">
    <name type="scientific">Candidatus Microsaccharimonas sossegonensis</name>
    <dbReference type="NCBI Taxonomy" id="2506948"/>
    <lineage>
        <taxon>Bacteria</taxon>
        <taxon>Candidatus Saccharimonadota</taxon>
        <taxon>Candidatus Saccharimonadia</taxon>
        <taxon>Candidatus Saccharimonadales</taxon>
        <taxon>Candidatus Saccharimonadaceae</taxon>
        <taxon>Candidatus Microsaccharimonas</taxon>
    </lineage>
</organism>
<reference evidence="2" key="1">
    <citation type="submission" date="2019-01" db="EMBL/GenBank/DDBJ databases">
        <title>Genomic signatures and co-occurrence patterns of the ultra-small Saccharimodia (Patescibacteria phylum) suggest a symbiotic lifestyle.</title>
        <authorList>
            <person name="Lemos L."/>
            <person name="Medeiros J."/>
            <person name="Andreote F."/>
            <person name="Fernandes G."/>
            <person name="Varani A."/>
            <person name="Oliveira G."/>
            <person name="Pylro V."/>
        </authorList>
    </citation>
    <scope>NUCLEOTIDE SEQUENCE [LARGE SCALE GENOMIC DNA]</scope>
    <source>
        <strain evidence="2">AMD02</strain>
    </source>
</reference>
<feature type="region of interest" description="Disordered" evidence="1">
    <location>
        <begin position="77"/>
        <end position="112"/>
    </location>
</feature>
<dbReference type="AlphaFoldDB" id="A0A4Q0AHU3"/>
<accession>A0A4Q0AHU3</accession>
<protein>
    <submittedName>
        <fullName evidence="2">Uncharacterized protein</fullName>
    </submittedName>
</protein>
<feature type="compositionally biased region" description="Basic and acidic residues" evidence="1">
    <location>
        <begin position="78"/>
        <end position="93"/>
    </location>
</feature>
<evidence type="ECO:0000313" key="2">
    <source>
        <dbReference type="EMBL" id="RWZ78590.1"/>
    </source>
</evidence>
<name>A0A4Q0AHU3_9BACT</name>
<sequence length="359" mass="40263">MPEQFTTGAKLVRRSSGAIVEMLPTGEKDEKGREYYQGLEEEEFVQLDAAGNEVIVRGFPKKPLAENSISPEYQAQLARERAEQASQIDEKTKPRSQPFEATAVEKEPLSETEEEVAELAIEVSTGIEDPSELDGNARMFGPAELRAMREASRRLTGLESPKVNPDDALLDPNIPNIVEKDTRPDVYTYLKDALPVVTRGDTEASRKYYDKFVTEENKQVSLDFLQEAVKADREIARVLDEAGLKPIDMAAVDAIRENPDVRYGVAKRLVQKLDMLVDRNPEDFGIRIAHDSAGNLKVDPQTGKRMKSRLYAVDMALKMLGGEFSERYESNDFARDSNDRVTIGQHRHAARAVIMSRFA</sequence>
<proteinExistence type="predicted"/>
<evidence type="ECO:0000313" key="3">
    <source>
        <dbReference type="Proteomes" id="UP000289257"/>
    </source>
</evidence>
<dbReference type="EMBL" id="SCKX01000001">
    <property type="protein sequence ID" value="RWZ78590.1"/>
    <property type="molecule type" value="Genomic_DNA"/>
</dbReference>